<evidence type="ECO:0000313" key="2">
    <source>
        <dbReference type="Proteomes" id="UP001497700"/>
    </source>
</evidence>
<dbReference type="Proteomes" id="UP001497700">
    <property type="component" value="Unassembled WGS sequence"/>
</dbReference>
<protein>
    <submittedName>
        <fullName evidence="1">Uncharacterized protein</fullName>
    </submittedName>
</protein>
<dbReference type="EMBL" id="MU393441">
    <property type="protein sequence ID" value="KAI4868038.1"/>
    <property type="molecule type" value="Genomic_DNA"/>
</dbReference>
<reference evidence="1 2" key="1">
    <citation type="journal article" date="2022" name="New Phytol.">
        <title>Ecological generalism drives hyperdiversity of secondary metabolite gene clusters in xylarialean endophytes.</title>
        <authorList>
            <person name="Franco M.E.E."/>
            <person name="Wisecaver J.H."/>
            <person name="Arnold A.E."/>
            <person name="Ju Y.M."/>
            <person name="Slot J.C."/>
            <person name="Ahrendt S."/>
            <person name="Moore L.P."/>
            <person name="Eastman K.E."/>
            <person name="Scott K."/>
            <person name="Konkel Z."/>
            <person name="Mondo S.J."/>
            <person name="Kuo A."/>
            <person name="Hayes R.D."/>
            <person name="Haridas S."/>
            <person name="Andreopoulos B."/>
            <person name="Riley R."/>
            <person name="LaButti K."/>
            <person name="Pangilinan J."/>
            <person name="Lipzen A."/>
            <person name="Amirebrahimi M."/>
            <person name="Yan J."/>
            <person name="Adam C."/>
            <person name="Keymanesh K."/>
            <person name="Ng V."/>
            <person name="Louie K."/>
            <person name="Northen T."/>
            <person name="Drula E."/>
            <person name="Henrissat B."/>
            <person name="Hsieh H.M."/>
            <person name="Youens-Clark K."/>
            <person name="Lutzoni F."/>
            <person name="Miadlikowska J."/>
            <person name="Eastwood D.C."/>
            <person name="Hamelin R.C."/>
            <person name="Grigoriev I.V."/>
            <person name="U'Ren J.M."/>
        </authorList>
    </citation>
    <scope>NUCLEOTIDE SEQUENCE [LARGE SCALE GENOMIC DNA]</scope>
    <source>
        <strain evidence="1 2">CBS 119005</strain>
    </source>
</reference>
<gene>
    <name evidence="1" type="ORF">F4820DRAFT_411294</name>
</gene>
<comment type="caution">
    <text evidence="1">The sequence shown here is derived from an EMBL/GenBank/DDBJ whole genome shotgun (WGS) entry which is preliminary data.</text>
</comment>
<keyword evidence="2" id="KW-1185">Reference proteome</keyword>
<evidence type="ECO:0000313" key="1">
    <source>
        <dbReference type="EMBL" id="KAI4868038.1"/>
    </source>
</evidence>
<organism evidence="1 2">
    <name type="scientific">Hypoxylon rubiginosum</name>
    <dbReference type="NCBI Taxonomy" id="110542"/>
    <lineage>
        <taxon>Eukaryota</taxon>
        <taxon>Fungi</taxon>
        <taxon>Dikarya</taxon>
        <taxon>Ascomycota</taxon>
        <taxon>Pezizomycotina</taxon>
        <taxon>Sordariomycetes</taxon>
        <taxon>Xylariomycetidae</taxon>
        <taxon>Xylariales</taxon>
        <taxon>Hypoxylaceae</taxon>
        <taxon>Hypoxylon</taxon>
    </lineage>
</organism>
<accession>A0ACB9Z956</accession>
<name>A0ACB9Z956_9PEZI</name>
<proteinExistence type="predicted"/>
<sequence>MSSFQVVELVKTSNCLVSWRGIRFSHRTDYSMSNEWFNEKLAPGGNTENGCHPDEAEAMKRYLRGETTELEAAHAITRPIENSDNPKKDLSRLWSFLINALIELPFDSNIILLKLITAIEYLPEPDMTGVVESNRPADGNLWHGLPGFLHAYVNLHKSSDWRELATKADTKERDRLREYQVNKARIEACLAVRGLAGIPMDWGYETVADALERSDALLDIEVPAAE</sequence>